<feature type="compositionally biased region" description="Basic and acidic residues" evidence="1">
    <location>
        <begin position="178"/>
        <end position="198"/>
    </location>
</feature>
<protein>
    <submittedName>
        <fullName evidence="3">ParB-like nuclease domain-containing protein</fullName>
    </submittedName>
</protein>
<evidence type="ECO:0000256" key="1">
    <source>
        <dbReference type="SAM" id="MobiDB-lite"/>
    </source>
</evidence>
<reference evidence="4" key="1">
    <citation type="submission" date="2016-10" db="EMBL/GenBank/DDBJ databases">
        <authorList>
            <person name="Varghese N."/>
            <person name="Submissions S."/>
        </authorList>
    </citation>
    <scope>NUCLEOTIDE SEQUENCE [LARGE SCALE GENOMIC DNA]</scope>
    <source>
        <strain evidence="4">DSM 45004</strain>
    </source>
</reference>
<dbReference type="InterPro" id="IPR036086">
    <property type="entry name" value="ParB/Sulfiredoxin_sf"/>
</dbReference>
<name>A0A1I1YUY9_9ACTN</name>
<evidence type="ECO:0000259" key="2">
    <source>
        <dbReference type="SMART" id="SM00470"/>
    </source>
</evidence>
<dbReference type="RefSeq" id="WP_092928021.1">
    <property type="nucleotide sequence ID" value="NZ_FOMZ01000009.1"/>
</dbReference>
<dbReference type="CDD" id="cd16387">
    <property type="entry name" value="ParB_N_Srx"/>
    <property type="match status" value="1"/>
</dbReference>
<evidence type="ECO:0000313" key="3">
    <source>
        <dbReference type="EMBL" id="SFE23424.1"/>
    </source>
</evidence>
<dbReference type="InterPro" id="IPR003115">
    <property type="entry name" value="ParB_N"/>
</dbReference>
<proteinExistence type="predicted"/>
<dbReference type="Gene3D" id="3.90.1530.10">
    <property type="entry name" value="Conserved hypothetical protein from pyrococcus furiosus pfu- 392566-001, ParB domain"/>
    <property type="match status" value="1"/>
</dbReference>
<gene>
    <name evidence="3" type="ORF">SAMN04487819_109271</name>
</gene>
<feature type="region of interest" description="Disordered" evidence="1">
    <location>
        <begin position="173"/>
        <end position="205"/>
    </location>
</feature>
<organism evidence="3 4">
    <name type="scientific">Actinopolyspora alba</name>
    <dbReference type="NCBI Taxonomy" id="673379"/>
    <lineage>
        <taxon>Bacteria</taxon>
        <taxon>Bacillati</taxon>
        <taxon>Actinomycetota</taxon>
        <taxon>Actinomycetes</taxon>
        <taxon>Actinopolysporales</taxon>
        <taxon>Actinopolysporaceae</taxon>
        <taxon>Actinopolyspora</taxon>
        <taxon>Actinopolyspora alba group</taxon>
    </lineage>
</organism>
<feature type="compositionally biased region" description="Basic residues" evidence="1">
    <location>
        <begin position="250"/>
        <end position="261"/>
    </location>
</feature>
<dbReference type="SUPFAM" id="SSF110849">
    <property type="entry name" value="ParB/Sulfiredoxin"/>
    <property type="match status" value="1"/>
</dbReference>
<sequence length="346" mass="37853">MSIENSESVHIRGGAAEPGPLQLEDIQACGDKSADVQWIPIEELVLTKSPRTAGENNEHTRALAESEDELPPIIVQRGTNRVVDGMYRVRAAQLRGEHAIRARFFDGDDENAFVLAVRLNVKHGLPLTLAERKEAAGHILHAHPTWSNRAIAKVAGLSHKTIAGLREKSNLPEIQARVGRDGRERPLSTTSGRERAKSILENSPTSSLREVSAVAGVSPGTVRAVREQLRQDSREIPNPRSAAPASSTKMPHRKVAARRRDRPADPEAVLRALRADPLLRFTESGRLLLSILAVASMDADAYERLIVDLPEHCVDPVAELAAASVDAWQELTFRLDQRRSSSSGPD</sequence>
<dbReference type="Proteomes" id="UP000198716">
    <property type="component" value="Unassembled WGS sequence"/>
</dbReference>
<keyword evidence="4" id="KW-1185">Reference proteome</keyword>
<accession>A0A1I1YUY9</accession>
<feature type="region of interest" description="Disordered" evidence="1">
    <location>
        <begin position="229"/>
        <end position="265"/>
    </location>
</feature>
<evidence type="ECO:0000313" key="4">
    <source>
        <dbReference type="Proteomes" id="UP000198716"/>
    </source>
</evidence>
<dbReference type="EMBL" id="FOMZ01000009">
    <property type="protein sequence ID" value="SFE23424.1"/>
    <property type="molecule type" value="Genomic_DNA"/>
</dbReference>
<dbReference type="AlphaFoldDB" id="A0A1I1YUY9"/>
<feature type="domain" description="ParB-like N-terminal" evidence="2">
    <location>
        <begin position="37"/>
        <end position="121"/>
    </location>
</feature>
<dbReference type="SMART" id="SM00470">
    <property type="entry name" value="ParB"/>
    <property type="match status" value="1"/>
</dbReference>